<sequence length="448" mass="49157">MYSALKERLDIFHEKSFVLYAIGYMISDAGSGMQFLASSWLVLQLSGSNASVAFLLIFSALPGIFLSPIIGICADRLDRRFLAVSVDLFRMLVTAVIFVLWGTNQLQAWHLYLMAFLIAIGDQVYIPATTALMRELLSEEQLLSANATVAMMIQLGTAFGVGCGGMLMALYSPGAAIGLNALSYLISAICLLNTRRGYHSPASSATPNPFLHDLRDGIGYVRQHLAIVPLYIVLLTFTMTIAVINTLLVPFATSVLKVGTPGLGTIDACFAIGAVVGGILLPLLRYCIGEKRLMVYGVVATGLCVLFFAFAQGLLAAMVANFCIGVFIETRIFYNTSVQRRVDPDYQGRVYATFATFFALITLVIYLGMGLLQEVLSQRYLYSLQGVVLLLVALIVARPKDLRIKMPFLQDFRVHDVAPALAPRLLRLWDLRRGHDARSAQGAEKERR</sequence>
<dbReference type="Gene3D" id="1.20.1250.20">
    <property type="entry name" value="MFS general substrate transporter like domains"/>
    <property type="match status" value="1"/>
</dbReference>
<comment type="caution">
    <text evidence="9">The sequence shown here is derived from an EMBL/GenBank/DDBJ whole genome shotgun (WGS) entry which is preliminary data.</text>
</comment>
<feature type="transmembrane region" description="Helical" evidence="7">
    <location>
        <begin position="81"/>
        <end position="103"/>
    </location>
</feature>
<feature type="transmembrane region" description="Helical" evidence="7">
    <location>
        <begin position="346"/>
        <end position="368"/>
    </location>
</feature>
<dbReference type="RefSeq" id="WP_201375598.1">
    <property type="nucleotide sequence ID" value="NZ_BNJG01000003.1"/>
</dbReference>
<dbReference type="PANTHER" id="PTHR23513:SF6">
    <property type="entry name" value="MAJOR FACILITATOR SUPERFAMILY ASSOCIATED DOMAIN-CONTAINING PROTEIN"/>
    <property type="match status" value="1"/>
</dbReference>
<name>A0ABQ3V338_9CHLR</name>
<dbReference type="CDD" id="cd06173">
    <property type="entry name" value="MFS_MefA_like"/>
    <property type="match status" value="1"/>
</dbReference>
<keyword evidence="5 7" id="KW-1133">Transmembrane helix</keyword>
<dbReference type="PANTHER" id="PTHR23513">
    <property type="entry name" value="INTEGRAL MEMBRANE EFFLUX PROTEIN-RELATED"/>
    <property type="match status" value="1"/>
</dbReference>
<feature type="transmembrane region" description="Helical" evidence="7">
    <location>
        <begin position="293"/>
        <end position="310"/>
    </location>
</feature>
<dbReference type="InterPro" id="IPR036259">
    <property type="entry name" value="MFS_trans_sf"/>
</dbReference>
<feature type="transmembrane region" description="Helical" evidence="7">
    <location>
        <begin position="225"/>
        <end position="251"/>
    </location>
</feature>
<evidence type="ECO:0000313" key="10">
    <source>
        <dbReference type="Proteomes" id="UP000654345"/>
    </source>
</evidence>
<evidence type="ECO:0000256" key="5">
    <source>
        <dbReference type="ARBA" id="ARBA00022989"/>
    </source>
</evidence>
<dbReference type="SUPFAM" id="SSF103473">
    <property type="entry name" value="MFS general substrate transporter"/>
    <property type="match status" value="1"/>
</dbReference>
<evidence type="ECO:0000256" key="6">
    <source>
        <dbReference type="ARBA" id="ARBA00023136"/>
    </source>
</evidence>
<proteinExistence type="predicted"/>
<gene>
    <name evidence="9" type="ORF">KSB_78830</name>
</gene>
<organism evidence="9 10">
    <name type="scientific">Ktedonobacter robiniae</name>
    <dbReference type="NCBI Taxonomy" id="2778365"/>
    <lineage>
        <taxon>Bacteria</taxon>
        <taxon>Bacillati</taxon>
        <taxon>Chloroflexota</taxon>
        <taxon>Ktedonobacteria</taxon>
        <taxon>Ktedonobacterales</taxon>
        <taxon>Ktedonobacteraceae</taxon>
        <taxon>Ktedonobacter</taxon>
    </lineage>
</organism>
<accession>A0ABQ3V338</accession>
<dbReference type="Proteomes" id="UP000654345">
    <property type="component" value="Unassembled WGS sequence"/>
</dbReference>
<evidence type="ECO:0000256" key="2">
    <source>
        <dbReference type="ARBA" id="ARBA00022448"/>
    </source>
</evidence>
<dbReference type="PROSITE" id="PS50850">
    <property type="entry name" value="MFS"/>
    <property type="match status" value="1"/>
</dbReference>
<feature type="domain" description="Major facilitator superfamily (MFS) profile" evidence="8">
    <location>
        <begin position="226"/>
        <end position="448"/>
    </location>
</feature>
<dbReference type="EMBL" id="BNJG01000003">
    <property type="protein sequence ID" value="GHO59408.1"/>
    <property type="molecule type" value="Genomic_DNA"/>
</dbReference>
<reference evidence="9 10" key="1">
    <citation type="journal article" date="2021" name="Int. J. Syst. Evol. Microbiol.">
        <title>Reticulibacter mediterranei gen. nov., sp. nov., within the new family Reticulibacteraceae fam. nov., and Ktedonospora formicarum gen. nov., sp. nov., Ktedonobacter robiniae sp. nov., Dictyobacter formicarum sp. nov. and Dictyobacter arantiisoli sp. nov., belonging to the class Ktedonobacteria.</title>
        <authorList>
            <person name="Yabe S."/>
            <person name="Zheng Y."/>
            <person name="Wang C.M."/>
            <person name="Sakai Y."/>
            <person name="Abe K."/>
            <person name="Yokota A."/>
            <person name="Donadio S."/>
            <person name="Cavaletti L."/>
            <person name="Monciardini P."/>
        </authorList>
    </citation>
    <scope>NUCLEOTIDE SEQUENCE [LARGE SCALE GENOMIC DNA]</scope>
    <source>
        <strain evidence="9 10">SOSP1-30</strain>
    </source>
</reference>
<feature type="transmembrane region" description="Helical" evidence="7">
    <location>
        <begin position="177"/>
        <end position="194"/>
    </location>
</feature>
<dbReference type="Pfam" id="PF05977">
    <property type="entry name" value="MFS_3"/>
    <property type="match status" value="1"/>
</dbReference>
<protein>
    <submittedName>
        <fullName evidence="9">MFS transporter</fullName>
    </submittedName>
</protein>
<evidence type="ECO:0000256" key="7">
    <source>
        <dbReference type="SAM" id="Phobius"/>
    </source>
</evidence>
<feature type="transmembrane region" description="Helical" evidence="7">
    <location>
        <begin position="21"/>
        <end position="41"/>
    </location>
</feature>
<keyword evidence="4 7" id="KW-0812">Transmembrane</keyword>
<keyword evidence="3" id="KW-1003">Cell membrane</keyword>
<comment type="subcellular location">
    <subcellularLocation>
        <location evidence="1">Cell membrane</location>
        <topology evidence="1">Multi-pass membrane protein</topology>
    </subcellularLocation>
</comment>
<evidence type="ECO:0000256" key="3">
    <source>
        <dbReference type="ARBA" id="ARBA00022475"/>
    </source>
</evidence>
<keyword evidence="10" id="KW-1185">Reference proteome</keyword>
<feature type="transmembrane region" description="Helical" evidence="7">
    <location>
        <begin position="380"/>
        <end position="397"/>
    </location>
</feature>
<feature type="transmembrane region" description="Helical" evidence="7">
    <location>
        <begin position="263"/>
        <end position="281"/>
    </location>
</feature>
<keyword evidence="2" id="KW-0813">Transport</keyword>
<evidence type="ECO:0000313" key="9">
    <source>
        <dbReference type="EMBL" id="GHO59408.1"/>
    </source>
</evidence>
<keyword evidence="6 7" id="KW-0472">Membrane</keyword>
<evidence type="ECO:0000256" key="1">
    <source>
        <dbReference type="ARBA" id="ARBA00004651"/>
    </source>
</evidence>
<evidence type="ECO:0000256" key="4">
    <source>
        <dbReference type="ARBA" id="ARBA00022692"/>
    </source>
</evidence>
<feature type="transmembrane region" description="Helical" evidence="7">
    <location>
        <begin position="53"/>
        <end position="74"/>
    </location>
</feature>
<dbReference type="InterPro" id="IPR020846">
    <property type="entry name" value="MFS_dom"/>
</dbReference>
<evidence type="ECO:0000259" key="8">
    <source>
        <dbReference type="PROSITE" id="PS50850"/>
    </source>
</evidence>
<feature type="transmembrane region" description="Helical" evidence="7">
    <location>
        <begin position="316"/>
        <end position="334"/>
    </location>
</feature>
<feature type="transmembrane region" description="Helical" evidence="7">
    <location>
        <begin position="109"/>
        <end position="128"/>
    </location>
</feature>
<dbReference type="InterPro" id="IPR010290">
    <property type="entry name" value="TM_effector"/>
</dbReference>
<feature type="transmembrane region" description="Helical" evidence="7">
    <location>
        <begin position="149"/>
        <end position="171"/>
    </location>
</feature>